<gene>
    <name evidence="3" type="ORF">GCM10007049_18690</name>
</gene>
<dbReference type="Proteomes" id="UP000619457">
    <property type="component" value="Unassembled WGS sequence"/>
</dbReference>
<name>A0A918UQA3_9BACT</name>
<dbReference type="Gene3D" id="3.10.180.10">
    <property type="entry name" value="2,3-Dihydroxybiphenyl 1,2-Dioxygenase, domain 1"/>
    <property type="match status" value="1"/>
</dbReference>
<evidence type="ECO:0000259" key="2">
    <source>
        <dbReference type="PROSITE" id="PS51819"/>
    </source>
</evidence>
<dbReference type="InterPro" id="IPR037523">
    <property type="entry name" value="VOC_core"/>
</dbReference>
<organism evidence="3 4">
    <name type="scientific">Echinicola pacifica</name>
    <dbReference type="NCBI Taxonomy" id="346377"/>
    <lineage>
        <taxon>Bacteria</taxon>
        <taxon>Pseudomonadati</taxon>
        <taxon>Bacteroidota</taxon>
        <taxon>Cytophagia</taxon>
        <taxon>Cytophagales</taxon>
        <taxon>Cyclobacteriaceae</taxon>
        <taxon>Echinicola</taxon>
    </lineage>
</organism>
<reference evidence="3" key="2">
    <citation type="submission" date="2020-09" db="EMBL/GenBank/DDBJ databases">
        <authorList>
            <person name="Sun Q."/>
            <person name="Kim S."/>
        </authorList>
    </citation>
    <scope>NUCLEOTIDE SEQUENCE</scope>
    <source>
        <strain evidence="3">KCTC 12368</strain>
    </source>
</reference>
<dbReference type="PANTHER" id="PTHR33993">
    <property type="entry name" value="GLYOXALASE-RELATED"/>
    <property type="match status" value="1"/>
</dbReference>
<dbReference type="InterPro" id="IPR029068">
    <property type="entry name" value="Glyas_Bleomycin-R_OHBP_Dase"/>
</dbReference>
<sequence length="178" mass="19778">MDVPKLNLTNQIKQDDMKSYIFYIAIFLCHGCTAYSSQRASKTKSNSVVSNLKTKEMKSHISIFEIPARDISRAVDFYQAILGISIEKMEMPEMEMGIFPYEDQLITGVIVKAEGYIPSADGVTIYLNGGEDLQIILGKVEENGGEILMKKTAHADDSGFFALFLDTEGNRLGLHSPN</sequence>
<dbReference type="InterPro" id="IPR052164">
    <property type="entry name" value="Anthracycline_SecMetBiosynth"/>
</dbReference>
<dbReference type="Pfam" id="PF00903">
    <property type="entry name" value="Glyoxalase"/>
    <property type="match status" value="1"/>
</dbReference>
<dbReference type="PANTHER" id="PTHR33993:SF2">
    <property type="entry name" value="VOC DOMAIN-CONTAINING PROTEIN"/>
    <property type="match status" value="1"/>
</dbReference>
<dbReference type="SUPFAM" id="SSF54593">
    <property type="entry name" value="Glyoxalase/Bleomycin resistance protein/Dihydroxybiphenyl dioxygenase"/>
    <property type="match status" value="1"/>
</dbReference>
<feature type="domain" description="VOC" evidence="2">
    <location>
        <begin position="60"/>
        <end position="177"/>
    </location>
</feature>
<dbReference type="EMBL" id="BMWX01000003">
    <property type="protein sequence ID" value="GGZ26275.1"/>
    <property type="molecule type" value="Genomic_DNA"/>
</dbReference>
<keyword evidence="1" id="KW-1133">Transmembrane helix</keyword>
<keyword evidence="4" id="KW-1185">Reference proteome</keyword>
<proteinExistence type="predicted"/>
<feature type="transmembrane region" description="Helical" evidence="1">
    <location>
        <begin position="20"/>
        <end position="37"/>
    </location>
</feature>
<evidence type="ECO:0000313" key="3">
    <source>
        <dbReference type="EMBL" id="GGZ26275.1"/>
    </source>
</evidence>
<dbReference type="PROSITE" id="PS51819">
    <property type="entry name" value="VOC"/>
    <property type="match status" value="1"/>
</dbReference>
<dbReference type="AlphaFoldDB" id="A0A918UQA3"/>
<dbReference type="CDD" id="cd07247">
    <property type="entry name" value="SgaA_N_like"/>
    <property type="match status" value="1"/>
</dbReference>
<evidence type="ECO:0000313" key="4">
    <source>
        <dbReference type="Proteomes" id="UP000619457"/>
    </source>
</evidence>
<accession>A0A918UQA3</accession>
<keyword evidence="1" id="KW-0472">Membrane</keyword>
<comment type="caution">
    <text evidence="3">The sequence shown here is derived from an EMBL/GenBank/DDBJ whole genome shotgun (WGS) entry which is preliminary data.</text>
</comment>
<keyword evidence="1" id="KW-0812">Transmembrane</keyword>
<reference evidence="3" key="1">
    <citation type="journal article" date="2014" name="Int. J. Syst. Evol. Microbiol.">
        <title>Complete genome sequence of Corynebacterium casei LMG S-19264T (=DSM 44701T), isolated from a smear-ripened cheese.</title>
        <authorList>
            <consortium name="US DOE Joint Genome Institute (JGI-PGF)"/>
            <person name="Walter F."/>
            <person name="Albersmeier A."/>
            <person name="Kalinowski J."/>
            <person name="Ruckert C."/>
        </authorList>
    </citation>
    <scope>NUCLEOTIDE SEQUENCE</scope>
    <source>
        <strain evidence="3">KCTC 12368</strain>
    </source>
</reference>
<protein>
    <recommendedName>
        <fullName evidence="2">VOC domain-containing protein</fullName>
    </recommendedName>
</protein>
<evidence type="ECO:0000256" key="1">
    <source>
        <dbReference type="SAM" id="Phobius"/>
    </source>
</evidence>
<dbReference type="InterPro" id="IPR004360">
    <property type="entry name" value="Glyas_Fos-R_dOase_dom"/>
</dbReference>